<dbReference type="PROSITE" id="PS50110">
    <property type="entry name" value="RESPONSE_REGULATORY"/>
    <property type="match status" value="1"/>
</dbReference>
<dbReference type="GO" id="GO:0000160">
    <property type="term" value="P:phosphorelay signal transduction system"/>
    <property type="evidence" value="ECO:0007669"/>
    <property type="project" value="InterPro"/>
</dbReference>
<dbReference type="SMART" id="SM00448">
    <property type="entry name" value="REC"/>
    <property type="match status" value="1"/>
</dbReference>
<dbReference type="PANTHER" id="PTHR44520:SF2">
    <property type="entry name" value="RESPONSE REGULATOR RCP1"/>
    <property type="match status" value="1"/>
</dbReference>
<feature type="domain" description="Response regulatory" evidence="2">
    <location>
        <begin position="15"/>
        <end position="142"/>
    </location>
</feature>
<dbReference type="EMBL" id="PHNJ01000023">
    <property type="protein sequence ID" value="TYL36062.1"/>
    <property type="molecule type" value="Genomic_DNA"/>
</dbReference>
<dbReference type="InterPro" id="IPR001789">
    <property type="entry name" value="Sig_transdc_resp-reg_receiver"/>
</dbReference>
<evidence type="ECO:0000259" key="2">
    <source>
        <dbReference type="PROSITE" id="PS50110"/>
    </source>
</evidence>
<dbReference type="InterPro" id="IPR052893">
    <property type="entry name" value="TCS_response_regulator"/>
</dbReference>
<gene>
    <name evidence="3" type="ORF">CV102_24285</name>
</gene>
<dbReference type="SUPFAM" id="SSF52172">
    <property type="entry name" value="CheY-like"/>
    <property type="match status" value="1"/>
</dbReference>
<keyword evidence="4" id="KW-1185">Reference proteome</keyword>
<dbReference type="AlphaFoldDB" id="A0A8J8PYM8"/>
<organism evidence="3 4">
    <name type="scientific">Natronococcus pandeyae</name>
    <dbReference type="NCBI Taxonomy" id="2055836"/>
    <lineage>
        <taxon>Archaea</taxon>
        <taxon>Methanobacteriati</taxon>
        <taxon>Methanobacteriota</taxon>
        <taxon>Stenosarchaea group</taxon>
        <taxon>Halobacteria</taxon>
        <taxon>Halobacteriales</taxon>
        <taxon>Natrialbaceae</taxon>
        <taxon>Natronococcus</taxon>
    </lineage>
</organism>
<evidence type="ECO:0000256" key="1">
    <source>
        <dbReference type="PROSITE-ProRule" id="PRU00169"/>
    </source>
</evidence>
<accession>A0A8J8PYM8</accession>
<dbReference type="Pfam" id="PF00072">
    <property type="entry name" value="Response_reg"/>
    <property type="match status" value="1"/>
</dbReference>
<dbReference type="RefSeq" id="WP_148860565.1">
    <property type="nucleotide sequence ID" value="NZ_PHNJ01000023.1"/>
</dbReference>
<dbReference type="CDD" id="cd17557">
    <property type="entry name" value="REC_Rcp-like"/>
    <property type="match status" value="1"/>
</dbReference>
<keyword evidence="1" id="KW-0597">Phosphoprotein</keyword>
<dbReference type="OrthoDB" id="9652at2157"/>
<sequence>MTVQSTYRSSNSEIKILLVEDNPEDIRLIQEAFKTANIDSEPTLRSISNGNDAVDFLNEQTDDPTRSLPDLALVDLNLPGRDGCAVLNATRADPQFRPLPVIILMSSADRGDIQRCYEARANAYLTKPTTPEGFESLVESVSRFWFQKVQLLPDSQ</sequence>
<dbReference type="Proteomes" id="UP000766904">
    <property type="component" value="Unassembled WGS sequence"/>
</dbReference>
<evidence type="ECO:0000313" key="4">
    <source>
        <dbReference type="Proteomes" id="UP000766904"/>
    </source>
</evidence>
<evidence type="ECO:0000313" key="3">
    <source>
        <dbReference type="EMBL" id="TYL36062.1"/>
    </source>
</evidence>
<reference evidence="3" key="1">
    <citation type="submission" date="2017-11" db="EMBL/GenBank/DDBJ databases">
        <authorList>
            <person name="Kajale S.C."/>
            <person name="Sharma A."/>
        </authorList>
    </citation>
    <scope>NUCLEOTIDE SEQUENCE</scope>
    <source>
        <strain evidence="3">LS1_42</strain>
    </source>
</reference>
<protein>
    <submittedName>
        <fullName evidence="3">Response regulator</fullName>
    </submittedName>
</protein>
<dbReference type="Gene3D" id="3.40.50.2300">
    <property type="match status" value="1"/>
</dbReference>
<name>A0A8J8PYM8_9EURY</name>
<dbReference type="PANTHER" id="PTHR44520">
    <property type="entry name" value="RESPONSE REGULATOR RCP1-RELATED"/>
    <property type="match status" value="1"/>
</dbReference>
<proteinExistence type="predicted"/>
<dbReference type="InterPro" id="IPR011006">
    <property type="entry name" value="CheY-like_superfamily"/>
</dbReference>
<comment type="caution">
    <text evidence="3">The sequence shown here is derived from an EMBL/GenBank/DDBJ whole genome shotgun (WGS) entry which is preliminary data.</text>
</comment>
<feature type="modified residue" description="4-aspartylphosphate" evidence="1">
    <location>
        <position position="75"/>
    </location>
</feature>